<dbReference type="AlphaFoldDB" id="U5QK67"/>
<dbReference type="RefSeq" id="WP_023174539.1">
    <property type="nucleotide sequence ID" value="NC_022600.1"/>
</dbReference>
<dbReference type="OrthoDB" id="9796738at2"/>
<dbReference type="Proteomes" id="UP000017396">
    <property type="component" value="Chromosome"/>
</dbReference>
<dbReference type="InterPro" id="IPR002634">
    <property type="entry name" value="BolA"/>
</dbReference>
<accession>U5QK67</accession>
<evidence type="ECO:0000256" key="1">
    <source>
        <dbReference type="ARBA" id="ARBA00005578"/>
    </source>
</evidence>
<sequence length="94" mass="10350">MITAEQIKKVLEERLAASCVSVEDRTRFHAGHAGSNGGGHYDVTVVSERFAGLSMLRQHRLVYEALAGEMGLSIHALALTTLTPEQWRSRQLST</sequence>
<dbReference type="eggNOG" id="COG0271">
    <property type="taxonomic scope" value="Bacteria"/>
</dbReference>
<dbReference type="SUPFAM" id="SSF82657">
    <property type="entry name" value="BolA-like"/>
    <property type="match status" value="1"/>
</dbReference>
<dbReference type="Pfam" id="PF01722">
    <property type="entry name" value="BolA"/>
    <property type="match status" value="1"/>
</dbReference>
<keyword evidence="4" id="KW-1185">Reference proteome</keyword>
<dbReference type="KEGG" id="glj:GKIL_3042"/>
<dbReference type="PIRSF" id="PIRSF003113">
    <property type="entry name" value="BolA"/>
    <property type="match status" value="1"/>
</dbReference>
<evidence type="ECO:0000256" key="2">
    <source>
        <dbReference type="RuleBase" id="RU003860"/>
    </source>
</evidence>
<dbReference type="STRING" id="1183438.GKIL_3042"/>
<organism evidence="3 4">
    <name type="scientific">Gloeobacter kilaueensis (strain ATCC BAA-2537 / CCAP 1431/1 / ULC 316 / JS1)</name>
    <dbReference type="NCBI Taxonomy" id="1183438"/>
    <lineage>
        <taxon>Bacteria</taxon>
        <taxon>Bacillati</taxon>
        <taxon>Cyanobacteriota</taxon>
        <taxon>Cyanophyceae</taxon>
        <taxon>Gloeobacterales</taxon>
        <taxon>Gloeobacteraceae</taxon>
        <taxon>Gloeobacter</taxon>
    </lineage>
</organism>
<evidence type="ECO:0000313" key="4">
    <source>
        <dbReference type="Proteomes" id="UP000017396"/>
    </source>
</evidence>
<protein>
    <submittedName>
        <fullName evidence="3">BolA family protein</fullName>
    </submittedName>
</protein>
<dbReference type="PANTHER" id="PTHR46229:SF2">
    <property type="entry name" value="BOLA-LIKE PROTEIN 1"/>
    <property type="match status" value="1"/>
</dbReference>
<evidence type="ECO:0000313" key="3">
    <source>
        <dbReference type="EMBL" id="AGY59288.1"/>
    </source>
</evidence>
<gene>
    <name evidence="3" type="ORF">GKIL_3042</name>
</gene>
<dbReference type="InterPro" id="IPR036065">
    <property type="entry name" value="BolA-like_sf"/>
</dbReference>
<comment type="similarity">
    <text evidence="1 2">Belongs to the BolA/IbaG family.</text>
</comment>
<name>U5QK67_GLOK1</name>
<proteinExistence type="inferred from homology"/>
<reference evidence="3 4" key="1">
    <citation type="journal article" date="2013" name="PLoS ONE">
        <title>Cultivation and Complete Genome Sequencing of Gloeobacter kilaueensis sp. nov., from a Lava Cave in Kilauea Caldera, Hawai'i.</title>
        <authorList>
            <person name="Saw J.H."/>
            <person name="Schatz M."/>
            <person name="Brown M.V."/>
            <person name="Kunkel D.D."/>
            <person name="Foster J.S."/>
            <person name="Shick H."/>
            <person name="Christensen S."/>
            <person name="Hou S."/>
            <person name="Wan X."/>
            <person name="Donachie S.P."/>
        </authorList>
    </citation>
    <scope>NUCLEOTIDE SEQUENCE [LARGE SCALE GENOMIC DNA]</scope>
    <source>
        <strain evidence="4">JS</strain>
    </source>
</reference>
<dbReference type="EMBL" id="CP003587">
    <property type="protein sequence ID" value="AGY59288.1"/>
    <property type="molecule type" value="Genomic_DNA"/>
</dbReference>
<dbReference type="InterPro" id="IPR050961">
    <property type="entry name" value="BolA/IbaG_stress_morph_reg"/>
</dbReference>
<dbReference type="PANTHER" id="PTHR46229">
    <property type="entry name" value="BOLA TRANSCRIPTION REGULATOR"/>
    <property type="match status" value="1"/>
</dbReference>
<dbReference type="Gene3D" id="3.30.300.90">
    <property type="entry name" value="BolA-like"/>
    <property type="match status" value="1"/>
</dbReference>
<dbReference type="HOGENOM" id="CLU_109462_2_1_3"/>